<sequence>MPTKINTPSIIEAAGTRPKRIEEYVGRVNSGTGAVSVARMISPGGWQEPGQRPEFDEYTVVLKGLLRVESKSGTLDVRAGEAVITHAGQWVRYSTPDPAGAEYIAVCLPAFSPDTVHRDDEPA</sequence>
<dbReference type="Proteomes" id="UP000427906">
    <property type="component" value="Chromosome"/>
</dbReference>
<keyword evidence="2" id="KW-1185">Reference proteome</keyword>
<proteinExistence type="predicted"/>
<organism evidence="1 2">
    <name type="scientific">Desulfosarcina alkanivorans</name>
    <dbReference type="NCBI Taxonomy" id="571177"/>
    <lineage>
        <taxon>Bacteria</taxon>
        <taxon>Pseudomonadati</taxon>
        <taxon>Thermodesulfobacteriota</taxon>
        <taxon>Desulfobacteria</taxon>
        <taxon>Desulfobacterales</taxon>
        <taxon>Desulfosarcinaceae</taxon>
        <taxon>Desulfosarcina</taxon>
    </lineage>
</organism>
<dbReference type="InterPro" id="IPR014710">
    <property type="entry name" value="RmlC-like_jellyroll"/>
</dbReference>
<evidence type="ECO:0000313" key="2">
    <source>
        <dbReference type="Proteomes" id="UP000427906"/>
    </source>
</evidence>
<gene>
    <name evidence="1" type="ORF">DSCA_49230</name>
</gene>
<evidence type="ECO:0008006" key="3">
    <source>
        <dbReference type="Google" id="ProtNLM"/>
    </source>
</evidence>
<reference evidence="1 2" key="1">
    <citation type="submission" date="2019-11" db="EMBL/GenBank/DDBJ databases">
        <title>Comparative genomics of hydrocarbon-degrading Desulfosarcina strains.</title>
        <authorList>
            <person name="Watanabe M."/>
            <person name="Kojima H."/>
            <person name="Fukui M."/>
        </authorList>
    </citation>
    <scope>NUCLEOTIDE SEQUENCE [LARGE SCALE GENOMIC DNA]</scope>
    <source>
        <strain evidence="1 2">PL12</strain>
    </source>
</reference>
<dbReference type="AlphaFoldDB" id="A0A5K7YS40"/>
<accession>A0A5K7YS40</accession>
<dbReference type="KEGG" id="dalk:DSCA_49230"/>
<dbReference type="OrthoDB" id="160522at2"/>
<protein>
    <recommendedName>
        <fullName evidence="3">Cupin</fullName>
    </recommendedName>
</protein>
<dbReference type="InterPro" id="IPR011051">
    <property type="entry name" value="RmlC_Cupin_sf"/>
</dbReference>
<evidence type="ECO:0000313" key="1">
    <source>
        <dbReference type="EMBL" id="BBO70993.1"/>
    </source>
</evidence>
<dbReference type="Gene3D" id="2.60.120.10">
    <property type="entry name" value="Jelly Rolls"/>
    <property type="match status" value="1"/>
</dbReference>
<dbReference type="EMBL" id="AP021874">
    <property type="protein sequence ID" value="BBO70993.1"/>
    <property type="molecule type" value="Genomic_DNA"/>
</dbReference>
<dbReference type="RefSeq" id="WP_155318891.1">
    <property type="nucleotide sequence ID" value="NZ_AP021874.1"/>
</dbReference>
<dbReference type="SUPFAM" id="SSF51182">
    <property type="entry name" value="RmlC-like cupins"/>
    <property type="match status" value="1"/>
</dbReference>
<name>A0A5K7YS40_9BACT</name>